<dbReference type="eggNOG" id="COG0346">
    <property type="taxonomic scope" value="Bacteria"/>
</dbReference>
<dbReference type="KEGG" id="sta:STHERM_c16470"/>
<dbReference type="Pfam" id="PF13669">
    <property type="entry name" value="Glyoxalase_4"/>
    <property type="match status" value="1"/>
</dbReference>
<keyword evidence="3" id="KW-0456">Lyase</keyword>
<dbReference type="EMBL" id="CP001698">
    <property type="protein sequence ID" value="ADN02587.1"/>
    <property type="molecule type" value="Genomic_DNA"/>
</dbReference>
<dbReference type="HOGENOM" id="CLU_046006_3_1_12"/>
<accession>E0RNJ6</accession>
<dbReference type="GO" id="GO:0016829">
    <property type="term" value="F:lyase activity"/>
    <property type="evidence" value="ECO:0007669"/>
    <property type="project" value="UniProtKB-KW"/>
</dbReference>
<dbReference type="SUPFAM" id="SSF54593">
    <property type="entry name" value="Glyoxalase/Bleomycin resistance protein/Dihydroxybiphenyl dioxygenase"/>
    <property type="match status" value="1"/>
</dbReference>
<dbReference type="GO" id="GO:0046491">
    <property type="term" value="P:L-methylmalonyl-CoA metabolic process"/>
    <property type="evidence" value="ECO:0007669"/>
    <property type="project" value="TreeGrafter"/>
</dbReference>
<organism evidence="3 4">
    <name type="scientific">Winmispira thermophila (strain ATCC 49972 / DSM 6192 / RI 19.B1)</name>
    <name type="common">Spirochaeta thermophila</name>
    <dbReference type="NCBI Taxonomy" id="665571"/>
    <lineage>
        <taxon>Bacteria</taxon>
        <taxon>Pseudomonadati</taxon>
        <taxon>Spirochaetota</taxon>
        <taxon>Spirochaetia</taxon>
        <taxon>Winmispirales</taxon>
        <taxon>Winmispiraceae</taxon>
        <taxon>Winmispira</taxon>
    </lineage>
</organism>
<dbReference type="RefSeq" id="WP_013314426.1">
    <property type="nucleotide sequence ID" value="NC_014484.1"/>
</dbReference>
<dbReference type="PROSITE" id="PS51819">
    <property type="entry name" value="VOC"/>
    <property type="match status" value="1"/>
</dbReference>
<dbReference type="AlphaFoldDB" id="E0RNJ6"/>
<dbReference type="Gene3D" id="3.10.180.10">
    <property type="entry name" value="2,3-Dihydroxybiphenyl 1,2-Dioxygenase, domain 1"/>
    <property type="match status" value="1"/>
</dbReference>
<sequence>MSIFDTFEIAQVAFIVRDIEKSARAWAALLGADPPEPVITGPQEEAHTLYRGRPTPARARLAFIPAGQVTVELIEPDEHPSIWREFLDEEGEGLHHLGVYVKDLPERARRIEALGFPLVQQGDYPGGRYAYMDTRSLLGVMLELLENF</sequence>
<reference key="1">
    <citation type="submission" date="2009-08" db="EMBL/GenBank/DDBJ databases">
        <title>The genome sequence of Spirochaeta thermophila DSM6192.</title>
        <authorList>
            <person name="Angelov A."/>
            <person name="Mientus M."/>
            <person name="Wittenberg S."/>
            <person name="Lehmann R."/>
            <person name="Liesegang H."/>
            <person name="Daniel R."/>
            <person name="Liebl W."/>
        </authorList>
    </citation>
    <scope>NUCLEOTIDE SEQUENCE</scope>
    <source>
        <strain>DSM 6192</strain>
    </source>
</reference>
<evidence type="ECO:0000259" key="2">
    <source>
        <dbReference type="PROSITE" id="PS51819"/>
    </source>
</evidence>
<reference evidence="3 4" key="2">
    <citation type="journal article" date="2010" name="J. Bacteriol.">
        <title>Genome sequence of the polysaccharide-degrading, thermophilic anaerobe Spirochaeta thermophila DSM 6192.</title>
        <authorList>
            <person name="Angelov A."/>
            <person name="Liebl S."/>
            <person name="Ballschmiter M."/>
            <person name="Bomeke M."/>
            <person name="Lehmann R."/>
            <person name="Liesegang H."/>
            <person name="Daniel R."/>
            <person name="Liebl W."/>
        </authorList>
    </citation>
    <scope>NUCLEOTIDE SEQUENCE [LARGE SCALE GENOMIC DNA]</scope>
    <source>
        <strain evidence="4">ATCC 49972 / DSM 6192 / RI 19.B1</strain>
    </source>
</reference>
<protein>
    <submittedName>
        <fullName evidence="3">Lactoylglutathione lyase-like lyase</fullName>
    </submittedName>
</protein>
<keyword evidence="1" id="KW-0479">Metal-binding</keyword>
<dbReference type="Proteomes" id="UP000001296">
    <property type="component" value="Chromosome"/>
</dbReference>
<dbReference type="PANTHER" id="PTHR43048">
    <property type="entry name" value="METHYLMALONYL-COA EPIMERASE"/>
    <property type="match status" value="1"/>
</dbReference>
<dbReference type="InterPro" id="IPR029068">
    <property type="entry name" value="Glyas_Bleomycin-R_OHBP_Dase"/>
</dbReference>
<dbReference type="InterPro" id="IPR037523">
    <property type="entry name" value="VOC_core"/>
</dbReference>
<name>E0RNJ6_WINT6</name>
<feature type="domain" description="VOC" evidence="2">
    <location>
        <begin position="8"/>
        <end position="147"/>
    </location>
</feature>
<dbReference type="InterPro" id="IPR051785">
    <property type="entry name" value="MMCE/EMCE_epimerase"/>
</dbReference>
<dbReference type="PaxDb" id="665571-STHERM_c16470"/>
<evidence type="ECO:0000256" key="1">
    <source>
        <dbReference type="ARBA" id="ARBA00022723"/>
    </source>
</evidence>
<proteinExistence type="predicted"/>
<dbReference type="GO" id="GO:0004493">
    <property type="term" value="F:methylmalonyl-CoA epimerase activity"/>
    <property type="evidence" value="ECO:0007669"/>
    <property type="project" value="TreeGrafter"/>
</dbReference>
<evidence type="ECO:0000313" key="4">
    <source>
        <dbReference type="Proteomes" id="UP000001296"/>
    </source>
</evidence>
<gene>
    <name evidence="3" type="ordered locus">STHERM_c16470</name>
</gene>
<dbReference type="PANTHER" id="PTHR43048:SF3">
    <property type="entry name" value="METHYLMALONYL-COA EPIMERASE, MITOCHONDRIAL"/>
    <property type="match status" value="1"/>
</dbReference>
<dbReference type="GO" id="GO:0046872">
    <property type="term" value="F:metal ion binding"/>
    <property type="evidence" value="ECO:0007669"/>
    <property type="project" value="UniProtKB-KW"/>
</dbReference>
<evidence type="ECO:0000313" key="3">
    <source>
        <dbReference type="EMBL" id="ADN02587.1"/>
    </source>
</evidence>